<dbReference type="Pfam" id="PF01370">
    <property type="entry name" value="Epimerase"/>
    <property type="match status" value="1"/>
</dbReference>
<dbReference type="InterPro" id="IPR001509">
    <property type="entry name" value="Epimerase_deHydtase"/>
</dbReference>
<evidence type="ECO:0000313" key="3">
    <source>
        <dbReference type="Proteomes" id="UP001595969"/>
    </source>
</evidence>
<dbReference type="InterPro" id="IPR051783">
    <property type="entry name" value="NAD(P)-dependent_oxidoreduct"/>
</dbReference>
<evidence type="ECO:0000259" key="1">
    <source>
        <dbReference type="Pfam" id="PF01370"/>
    </source>
</evidence>
<accession>A0ABV9MXZ7</accession>
<gene>
    <name evidence="2" type="ORF">ACFO5I_09185</name>
</gene>
<dbReference type="RefSeq" id="WP_204652822.1">
    <property type="nucleotide sequence ID" value="NZ_JAFBFD010000002.1"/>
</dbReference>
<comment type="caution">
    <text evidence="2">The sequence shown here is derived from an EMBL/GenBank/DDBJ whole genome shotgun (WGS) entry which is preliminary data.</text>
</comment>
<name>A0ABV9MXZ7_9ENTE</name>
<sequence length="192" mass="21749">MVVGQYAKTKAQATADVLAATKEGLNAVIVHPSGIVGPYDYGKGHLTNLVTEYYQGKLTAGIVGGYDFVDVRDVAQGILLACEKGRRGECYLLSNHFYTIKEVLNLLQQISGRQKIKTYLPLFILKTTAPLAEYYYKLRKQTPLYTPYSLYTLTSNANFSHEKATRELGYQTRRLELSLRDTIDWLKEQKRI</sequence>
<proteinExistence type="predicted"/>
<dbReference type="SUPFAM" id="SSF51735">
    <property type="entry name" value="NAD(P)-binding Rossmann-fold domains"/>
    <property type="match status" value="1"/>
</dbReference>
<dbReference type="Proteomes" id="UP001595969">
    <property type="component" value="Unassembled WGS sequence"/>
</dbReference>
<reference evidence="3" key="1">
    <citation type="journal article" date="2019" name="Int. J. Syst. Evol. Microbiol.">
        <title>The Global Catalogue of Microorganisms (GCM) 10K type strain sequencing project: providing services to taxonomists for standard genome sequencing and annotation.</title>
        <authorList>
            <consortium name="The Broad Institute Genomics Platform"/>
            <consortium name="The Broad Institute Genome Sequencing Center for Infectious Disease"/>
            <person name="Wu L."/>
            <person name="Ma J."/>
        </authorList>
    </citation>
    <scope>NUCLEOTIDE SEQUENCE [LARGE SCALE GENOMIC DNA]</scope>
    <source>
        <strain evidence="3">CGMCC 1.19032</strain>
    </source>
</reference>
<organism evidence="2 3">
    <name type="scientific">Enterococcus lemanii</name>
    <dbReference type="NCBI Taxonomy" id="1159752"/>
    <lineage>
        <taxon>Bacteria</taxon>
        <taxon>Bacillati</taxon>
        <taxon>Bacillota</taxon>
        <taxon>Bacilli</taxon>
        <taxon>Lactobacillales</taxon>
        <taxon>Enterococcaceae</taxon>
        <taxon>Enterococcus</taxon>
    </lineage>
</organism>
<dbReference type="PANTHER" id="PTHR48079:SF6">
    <property type="entry name" value="NAD(P)-BINDING DOMAIN-CONTAINING PROTEIN-RELATED"/>
    <property type="match status" value="1"/>
</dbReference>
<evidence type="ECO:0000313" key="2">
    <source>
        <dbReference type="EMBL" id="MFC4719899.1"/>
    </source>
</evidence>
<feature type="domain" description="NAD-dependent epimerase/dehydratase" evidence="1">
    <location>
        <begin position="5"/>
        <end position="89"/>
    </location>
</feature>
<protein>
    <submittedName>
        <fullName evidence="2">NAD-dependent epimerase/dehydratase family protein</fullName>
    </submittedName>
</protein>
<dbReference type="PANTHER" id="PTHR48079">
    <property type="entry name" value="PROTEIN YEEZ"/>
    <property type="match status" value="1"/>
</dbReference>
<dbReference type="InterPro" id="IPR036291">
    <property type="entry name" value="NAD(P)-bd_dom_sf"/>
</dbReference>
<dbReference type="Gene3D" id="3.40.50.720">
    <property type="entry name" value="NAD(P)-binding Rossmann-like Domain"/>
    <property type="match status" value="1"/>
</dbReference>
<dbReference type="EMBL" id="JBHSGS010000049">
    <property type="protein sequence ID" value="MFC4719899.1"/>
    <property type="molecule type" value="Genomic_DNA"/>
</dbReference>
<keyword evidence="3" id="KW-1185">Reference proteome</keyword>